<dbReference type="Proteomes" id="UP000707451">
    <property type="component" value="Unassembled WGS sequence"/>
</dbReference>
<dbReference type="OrthoDB" id="2443807at2759"/>
<keyword evidence="2" id="KW-1185">Reference proteome</keyword>
<sequence length="211" mass="24213">MSACCFLPWIPDITKDAPKELDSYAAGESEDTVNHQSTIKHDVDDCAQRIPKKLKVHAKAQNISYLEDDSLQSQEFLVSKHQVMLTLSDSIAGKSTFNRHPQHQLWADYKQGGLILLCINLLFIDNPTHDLIEMQLQCHNYSGDQIQAMKSEFLGPVYLDRFVPEPEDDYKTAWSDLFQEAIIARFSNSQVEDFMRMLRIPNFVDVMNPFS</sequence>
<organism evidence="1 2">
    <name type="scientific">Linnemannia hyalina</name>
    <dbReference type="NCBI Taxonomy" id="64524"/>
    <lineage>
        <taxon>Eukaryota</taxon>
        <taxon>Fungi</taxon>
        <taxon>Fungi incertae sedis</taxon>
        <taxon>Mucoromycota</taxon>
        <taxon>Mortierellomycotina</taxon>
        <taxon>Mortierellomycetes</taxon>
        <taxon>Mortierellales</taxon>
        <taxon>Mortierellaceae</taxon>
        <taxon>Linnemannia</taxon>
    </lineage>
</organism>
<dbReference type="EMBL" id="JAHRHY010000015">
    <property type="protein sequence ID" value="KAG9063855.1"/>
    <property type="molecule type" value="Genomic_DNA"/>
</dbReference>
<protein>
    <submittedName>
        <fullName evidence="1">Uncharacterized protein</fullName>
    </submittedName>
</protein>
<gene>
    <name evidence="1" type="ORF">KI688_003967</name>
</gene>
<proteinExistence type="predicted"/>
<dbReference type="AlphaFoldDB" id="A0A9P7XM56"/>
<name>A0A9P7XM56_9FUNG</name>
<evidence type="ECO:0000313" key="1">
    <source>
        <dbReference type="EMBL" id="KAG9063855.1"/>
    </source>
</evidence>
<accession>A0A9P7XM56</accession>
<comment type="caution">
    <text evidence="1">The sequence shown here is derived from an EMBL/GenBank/DDBJ whole genome shotgun (WGS) entry which is preliminary data.</text>
</comment>
<evidence type="ECO:0000313" key="2">
    <source>
        <dbReference type="Proteomes" id="UP000707451"/>
    </source>
</evidence>
<reference evidence="1" key="1">
    <citation type="submission" date="2021-06" db="EMBL/GenBank/DDBJ databases">
        <title>Genome Sequence of Mortierella hyaline Strain SCG-10, a Cold-Adapted, Nitrate-Reducing Fungus Isolated from Soil in Minnesota, USA.</title>
        <authorList>
            <person name="Aldossari N."/>
        </authorList>
    </citation>
    <scope>NUCLEOTIDE SEQUENCE</scope>
    <source>
        <strain evidence="1">SCG-10</strain>
    </source>
</reference>